<organism evidence="3 4">
    <name type="scientific">Dissostichus mawsoni</name>
    <name type="common">Antarctic cod</name>
    <dbReference type="NCBI Taxonomy" id="36200"/>
    <lineage>
        <taxon>Eukaryota</taxon>
        <taxon>Metazoa</taxon>
        <taxon>Chordata</taxon>
        <taxon>Craniata</taxon>
        <taxon>Vertebrata</taxon>
        <taxon>Euteleostomi</taxon>
        <taxon>Actinopterygii</taxon>
        <taxon>Neopterygii</taxon>
        <taxon>Teleostei</taxon>
        <taxon>Neoteleostei</taxon>
        <taxon>Acanthomorphata</taxon>
        <taxon>Eupercaria</taxon>
        <taxon>Perciformes</taxon>
        <taxon>Notothenioidei</taxon>
        <taxon>Nototheniidae</taxon>
        <taxon>Dissostichus</taxon>
    </lineage>
</organism>
<dbReference type="Proteomes" id="UP000518266">
    <property type="component" value="Unassembled WGS sequence"/>
</dbReference>
<proteinExistence type="inferred from homology"/>
<protein>
    <recommendedName>
        <fullName evidence="1">Pecanex-like protein</fullName>
    </recommendedName>
</protein>
<accession>A0A7J5YAD1</accession>
<dbReference type="AlphaFoldDB" id="A0A7J5YAD1"/>
<reference evidence="3 4" key="1">
    <citation type="submission" date="2020-03" db="EMBL/GenBank/DDBJ databases">
        <title>Dissostichus mawsoni Genome sequencing and assembly.</title>
        <authorList>
            <person name="Park H."/>
        </authorList>
    </citation>
    <scope>NUCLEOTIDE SEQUENCE [LARGE SCALE GENOMIC DNA]</scope>
    <source>
        <strain evidence="3">DM0001</strain>
        <tissue evidence="3">Muscle</tissue>
    </source>
</reference>
<feature type="compositionally biased region" description="Basic and acidic residues" evidence="2">
    <location>
        <begin position="113"/>
        <end position="122"/>
    </location>
</feature>
<dbReference type="PANTHER" id="PTHR12372:SF2">
    <property type="entry name" value="PECANEX-LIKE PROTEIN 1"/>
    <property type="match status" value="1"/>
</dbReference>
<keyword evidence="1" id="KW-0812">Transmembrane</keyword>
<comment type="similarity">
    <text evidence="1">Belongs to the pecanex family.</text>
</comment>
<evidence type="ECO:0000256" key="2">
    <source>
        <dbReference type="SAM" id="MobiDB-lite"/>
    </source>
</evidence>
<keyword evidence="1" id="KW-0472">Membrane</keyword>
<evidence type="ECO:0000313" key="4">
    <source>
        <dbReference type="Proteomes" id="UP000518266"/>
    </source>
</evidence>
<sequence>MGSQTLQILRQGVWASVTGGWYYDPDQNTFVNALHLYIWLFLLCFPFTLYMALKPTMVIVGIYCGVIAAMFLLLKTVNFRLHHALDEGEVVEHQAKETQGSRGGTEGANDGGVTERDSNGPG</sequence>
<dbReference type="InterPro" id="IPR039797">
    <property type="entry name" value="Pecanex"/>
</dbReference>
<evidence type="ECO:0000256" key="1">
    <source>
        <dbReference type="RuleBase" id="RU367089"/>
    </source>
</evidence>
<feature type="transmembrane region" description="Helical" evidence="1">
    <location>
        <begin position="56"/>
        <end position="74"/>
    </location>
</feature>
<feature type="region of interest" description="Disordered" evidence="2">
    <location>
        <begin position="92"/>
        <end position="122"/>
    </location>
</feature>
<comment type="subcellular location">
    <subcellularLocation>
        <location evidence="1">Membrane</location>
        <topology evidence="1">Multi-pass membrane protein</topology>
    </subcellularLocation>
</comment>
<feature type="transmembrane region" description="Helical" evidence="1">
    <location>
        <begin position="30"/>
        <end position="50"/>
    </location>
</feature>
<dbReference type="GO" id="GO:0016020">
    <property type="term" value="C:membrane"/>
    <property type="evidence" value="ECO:0007669"/>
    <property type="project" value="UniProtKB-SubCell"/>
</dbReference>
<gene>
    <name evidence="3" type="ORF">F7725_008461</name>
</gene>
<comment type="caution">
    <text evidence="3">The sequence shown here is derived from an EMBL/GenBank/DDBJ whole genome shotgun (WGS) entry which is preliminary data.</text>
</comment>
<dbReference type="PANTHER" id="PTHR12372">
    <property type="entry name" value="PECANEX"/>
    <property type="match status" value="1"/>
</dbReference>
<dbReference type="EMBL" id="JAAKFY010000015">
    <property type="protein sequence ID" value="KAF3845298.1"/>
    <property type="molecule type" value="Genomic_DNA"/>
</dbReference>
<comment type="caution">
    <text evidence="1">Lacks conserved residue(s) required for the propagation of feature annotation.</text>
</comment>
<keyword evidence="4" id="KW-1185">Reference proteome</keyword>
<dbReference type="OrthoDB" id="10037631at2759"/>
<evidence type="ECO:0000313" key="3">
    <source>
        <dbReference type="EMBL" id="KAF3845298.1"/>
    </source>
</evidence>
<name>A0A7J5YAD1_DISMA</name>
<feature type="compositionally biased region" description="Gly residues" evidence="2">
    <location>
        <begin position="101"/>
        <end position="110"/>
    </location>
</feature>
<keyword evidence="1" id="KW-1133">Transmembrane helix</keyword>